<dbReference type="EMBL" id="CM007892">
    <property type="protein sequence ID" value="OTG30249.1"/>
    <property type="molecule type" value="Genomic_DNA"/>
</dbReference>
<keyword evidence="2" id="KW-1185">Reference proteome</keyword>
<gene>
    <name evidence="1" type="ORF">HannXRQ_Chr03g0062381</name>
</gene>
<organism evidence="1 2">
    <name type="scientific">Helianthus annuus</name>
    <name type="common">Common sunflower</name>
    <dbReference type="NCBI Taxonomy" id="4232"/>
    <lineage>
        <taxon>Eukaryota</taxon>
        <taxon>Viridiplantae</taxon>
        <taxon>Streptophyta</taxon>
        <taxon>Embryophyta</taxon>
        <taxon>Tracheophyta</taxon>
        <taxon>Spermatophyta</taxon>
        <taxon>Magnoliopsida</taxon>
        <taxon>eudicotyledons</taxon>
        <taxon>Gunneridae</taxon>
        <taxon>Pentapetalae</taxon>
        <taxon>asterids</taxon>
        <taxon>campanulids</taxon>
        <taxon>Asterales</taxon>
        <taxon>Asteraceae</taxon>
        <taxon>Asteroideae</taxon>
        <taxon>Heliantheae alliance</taxon>
        <taxon>Heliantheae</taxon>
        <taxon>Helianthus</taxon>
    </lineage>
</organism>
<dbReference type="Proteomes" id="UP000215914">
    <property type="component" value="Chromosome 3"/>
</dbReference>
<dbReference type="AlphaFoldDB" id="A0A251V4M2"/>
<evidence type="ECO:0000313" key="1">
    <source>
        <dbReference type="EMBL" id="OTG30249.1"/>
    </source>
</evidence>
<proteinExistence type="predicted"/>
<reference evidence="2" key="1">
    <citation type="journal article" date="2017" name="Nature">
        <title>The sunflower genome provides insights into oil metabolism, flowering and Asterid evolution.</title>
        <authorList>
            <person name="Badouin H."/>
            <person name="Gouzy J."/>
            <person name="Grassa C.J."/>
            <person name="Murat F."/>
            <person name="Staton S.E."/>
            <person name="Cottret L."/>
            <person name="Lelandais-Briere C."/>
            <person name="Owens G.L."/>
            <person name="Carrere S."/>
            <person name="Mayjonade B."/>
            <person name="Legrand L."/>
            <person name="Gill N."/>
            <person name="Kane N.C."/>
            <person name="Bowers J.E."/>
            <person name="Hubner S."/>
            <person name="Bellec A."/>
            <person name="Berard A."/>
            <person name="Berges H."/>
            <person name="Blanchet N."/>
            <person name="Boniface M.C."/>
            <person name="Brunel D."/>
            <person name="Catrice O."/>
            <person name="Chaidir N."/>
            <person name="Claudel C."/>
            <person name="Donnadieu C."/>
            <person name="Faraut T."/>
            <person name="Fievet G."/>
            <person name="Helmstetter N."/>
            <person name="King M."/>
            <person name="Knapp S.J."/>
            <person name="Lai Z."/>
            <person name="Le Paslier M.C."/>
            <person name="Lippi Y."/>
            <person name="Lorenzon L."/>
            <person name="Mandel J.R."/>
            <person name="Marage G."/>
            <person name="Marchand G."/>
            <person name="Marquand E."/>
            <person name="Bret-Mestries E."/>
            <person name="Morien E."/>
            <person name="Nambeesan S."/>
            <person name="Nguyen T."/>
            <person name="Pegot-Espagnet P."/>
            <person name="Pouilly N."/>
            <person name="Raftis F."/>
            <person name="Sallet E."/>
            <person name="Schiex T."/>
            <person name="Thomas J."/>
            <person name="Vandecasteele C."/>
            <person name="Vares D."/>
            <person name="Vear F."/>
            <person name="Vautrin S."/>
            <person name="Crespi M."/>
            <person name="Mangin B."/>
            <person name="Burke J.M."/>
            <person name="Salse J."/>
            <person name="Munos S."/>
            <person name="Vincourt P."/>
            <person name="Rieseberg L.H."/>
            <person name="Langlade N.B."/>
        </authorList>
    </citation>
    <scope>NUCLEOTIDE SEQUENCE [LARGE SCALE GENOMIC DNA]</scope>
    <source>
        <strain evidence="2">cv. SF193</strain>
    </source>
</reference>
<accession>A0A251V4M2</accession>
<name>A0A251V4M2_HELAN</name>
<sequence length="147" mass="16266">MMYFSLGSTFPLHSLSSLSQLTSHQSLSLCGDSRSRSGSRVSLLSLSRSKLFRSAFPSRLKRWTKIEAARARVVTRLRLTPARIPLQKSGEAPASSPVTDETSSISKAAFGLLVSGPSGQMTWIRGGPTSLDIRNIKEAIDEWKRWW</sequence>
<protein>
    <submittedName>
        <fullName evidence="1">Uncharacterized protein</fullName>
    </submittedName>
</protein>
<evidence type="ECO:0000313" key="2">
    <source>
        <dbReference type="Proteomes" id="UP000215914"/>
    </source>
</evidence>
<dbReference type="InParanoid" id="A0A251V4M2"/>